<dbReference type="EMBL" id="CM047582">
    <property type="protein sequence ID" value="KAI9914698.1"/>
    <property type="molecule type" value="Genomic_DNA"/>
</dbReference>
<keyword evidence="2" id="KW-1185">Reference proteome</keyword>
<accession>A0ACC0W9C0</accession>
<reference evidence="1 2" key="1">
    <citation type="journal article" date="2022" name="bioRxiv">
        <title>The genome of the oomycete Peronosclerospora sorghi, a cosmopolitan pathogen of maize and sorghum, is inflated with dispersed pseudogenes.</title>
        <authorList>
            <person name="Fletcher K."/>
            <person name="Martin F."/>
            <person name="Isakeit T."/>
            <person name="Cavanaugh K."/>
            <person name="Magill C."/>
            <person name="Michelmore R."/>
        </authorList>
    </citation>
    <scope>NUCLEOTIDE SEQUENCE [LARGE SCALE GENOMIC DNA]</scope>
    <source>
        <strain evidence="1">P6</strain>
    </source>
</reference>
<evidence type="ECO:0000313" key="2">
    <source>
        <dbReference type="Proteomes" id="UP001163321"/>
    </source>
</evidence>
<evidence type="ECO:0000313" key="1">
    <source>
        <dbReference type="EMBL" id="KAI9914698.1"/>
    </source>
</evidence>
<protein>
    <submittedName>
        <fullName evidence="1">Uncharacterized protein</fullName>
    </submittedName>
</protein>
<name>A0ACC0W9C0_9STRA</name>
<organism evidence="1 2">
    <name type="scientific">Peronosclerospora sorghi</name>
    <dbReference type="NCBI Taxonomy" id="230839"/>
    <lineage>
        <taxon>Eukaryota</taxon>
        <taxon>Sar</taxon>
        <taxon>Stramenopiles</taxon>
        <taxon>Oomycota</taxon>
        <taxon>Peronosporomycetes</taxon>
        <taxon>Peronosporales</taxon>
        <taxon>Peronosporaceae</taxon>
        <taxon>Peronosclerospora</taxon>
    </lineage>
</organism>
<dbReference type="Proteomes" id="UP001163321">
    <property type="component" value="Chromosome 3"/>
</dbReference>
<sequence length="200" mass="21912">MNLLIPSRLAGKTSRAVARSVHASASTLFLVRSLEDIQQSERVRTSPDGSYETRRYLVRNDECGFSVQQEVMKKGALVRLEFQNHVCALFVTRGKGRVRLLDVGAGPGQFQDVAEGSLVALNADDAVEVEAMTDELHAVSVMNPPLFGPEQKNEETGVFPVMDADGETLESFDLSNVQRLFTVPESLKVGSAPMKDDPLF</sequence>
<gene>
    <name evidence="1" type="ORF">PsorP6_007085</name>
</gene>
<proteinExistence type="predicted"/>
<comment type="caution">
    <text evidence="1">The sequence shown here is derived from an EMBL/GenBank/DDBJ whole genome shotgun (WGS) entry which is preliminary data.</text>
</comment>